<keyword evidence="8 11" id="KW-0028">Amino-acid biosynthesis</keyword>
<dbReference type="Proteomes" id="UP000186469">
    <property type="component" value="Unassembled WGS sequence"/>
</dbReference>
<feature type="binding site" evidence="11">
    <location>
        <position position="114"/>
    </location>
    <ligand>
        <name>Zn(2+)</name>
        <dbReference type="ChEBI" id="CHEBI:29105"/>
        <note>ligand shared between dimeric partners</note>
    </ligand>
</feature>
<dbReference type="PANTHER" id="PTHR42945:SF1">
    <property type="entry name" value="HISTIDINE BIOSYNTHESIS BIFUNCTIONAL PROTEIN HIS7"/>
    <property type="match status" value="1"/>
</dbReference>
<dbReference type="RefSeq" id="WP_072696423.1">
    <property type="nucleotide sequence ID" value="NZ_FRDI01000003.1"/>
</dbReference>
<comment type="cofactor">
    <cofactor evidence="11">
        <name>Mg(2+)</name>
        <dbReference type="ChEBI" id="CHEBI:18420"/>
    </cofactor>
    <text evidence="11">Binds 1 Mg(2+) ion per subunit.</text>
</comment>
<evidence type="ECO:0000256" key="4">
    <source>
        <dbReference type="ARBA" id="ARBA00005204"/>
    </source>
</evidence>
<reference evidence="13 14" key="1">
    <citation type="submission" date="2016-12" db="EMBL/GenBank/DDBJ databases">
        <authorList>
            <person name="Song W.-J."/>
            <person name="Kurnit D.M."/>
        </authorList>
    </citation>
    <scope>NUCLEOTIDE SEQUENCE [LARGE SCALE GENOMIC DNA]</scope>
    <source>
        <strain evidence="13 14">DSM 11393</strain>
    </source>
</reference>
<evidence type="ECO:0000313" key="13">
    <source>
        <dbReference type="EMBL" id="SHN55914.1"/>
    </source>
</evidence>
<keyword evidence="9 11" id="KW-0378">Hydrolase</keyword>
<dbReference type="SUPFAM" id="SSF141734">
    <property type="entry name" value="HisI-like"/>
    <property type="match status" value="1"/>
</dbReference>
<feature type="binding site" evidence="11">
    <location>
        <position position="93"/>
    </location>
    <ligand>
        <name>Mg(2+)</name>
        <dbReference type="ChEBI" id="CHEBI:18420"/>
    </ligand>
</feature>
<evidence type="ECO:0000256" key="5">
    <source>
        <dbReference type="ARBA" id="ARBA00007731"/>
    </source>
</evidence>
<dbReference type="PANTHER" id="PTHR42945">
    <property type="entry name" value="HISTIDINE BIOSYNTHESIS BIFUNCTIONAL PROTEIN"/>
    <property type="match status" value="1"/>
</dbReference>
<name>A0A1M7SBX3_9BACT</name>
<evidence type="ECO:0000256" key="6">
    <source>
        <dbReference type="ARBA" id="ARBA00008299"/>
    </source>
</evidence>
<dbReference type="InterPro" id="IPR026660">
    <property type="entry name" value="PRA-CH"/>
</dbReference>
<evidence type="ECO:0000313" key="14">
    <source>
        <dbReference type="Proteomes" id="UP000186469"/>
    </source>
</evidence>
<evidence type="ECO:0000256" key="11">
    <source>
        <dbReference type="HAMAP-Rule" id="MF_01021"/>
    </source>
</evidence>
<keyword evidence="11" id="KW-0460">Magnesium</keyword>
<dbReference type="FunFam" id="3.10.20.810:FF:000001">
    <property type="entry name" value="Histidine biosynthesis bifunctional protein HisIE"/>
    <property type="match status" value="1"/>
</dbReference>
<evidence type="ECO:0000256" key="3">
    <source>
        <dbReference type="ARBA" id="ARBA00005169"/>
    </source>
</evidence>
<evidence type="ECO:0000256" key="2">
    <source>
        <dbReference type="ARBA" id="ARBA00001460"/>
    </source>
</evidence>
<evidence type="ECO:0000256" key="7">
    <source>
        <dbReference type="ARBA" id="ARBA00022490"/>
    </source>
</evidence>
<feature type="binding site" evidence="11">
    <location>
        <position position="107"/>
    </location>
    <ligand>
        <name>Zn(2+)</name>
        <dbReference type="ChEBI" id="CHEBI:29105"/>
        <note>ligand shared between dimeric partners</note>
    </ligand>
</feature>
<dbReference type="GO" id="GO:0005737">
    <property type="term" value="C:cytoplasm"/>
    <property type="evidence" value="ECO:0007669"/>
    <property type="project" value="UniProtKB-SubCell"/>
</dbReference>
<dbReference type="EC" id="3.5.4.19" evidence="11"/>
<feature type="domain" description="Phosphoribosyl-AMP cyclohydrolase" evidence="12">
    <location>
        <begin position="42"/>
        <end position="116"/>
    </location>
</feature>
<comment type="similarity">
    <text evidence="11">Belongs to the PRA-CH family.</text>
</comment>
<keyword evidence="10 11" id="KW-0368">Histidine biosynthesis</keyword>
<dbReference type="EMBL" id="FRDI01000003">
    <property type="protein sequence ID" value="SHN55914.1"/>
    <property type="molecule type" value="Genomic_DNA"/>
</dbReference>
<feature type="binding site" evidence="11">
    <location>
        <position position="89"/>
    </location>
    <ligand>
        <name>Mg(2+)</name>
        <dbReference type="ChEBI" id="CHEBI:18420"/>
    </ligand>
</feature>
<comment type="similarity">
    <text evidence="6">In the N-terminal section; belongs to the PRA-CH family.</text>
</comment>
<dbReference type="GO" id="GO:0004636">
    <property type="term" value="F:phosphoribosyl-ATP diphosphatase activity"/>
    <property type="evidence" value="ECO:0007669"/>
    <property type="project" value="UniProtKB-EC"/>
</dbReference>
<comment type="function">
    <text evidence="11">Catalyzes the hydrolysis of the adenine ring of phosphoribosyl-AMP.</text>
</comment>
<evidence type="ECO:0000256" key="8">
    <source>
        <dbReference type="ARBA" id="ARBA00022605"/>
    </source>
</evidence>
<evidence type="ECO:0000259" key="12">
    <source>
        <dbReference type="Pfam" id="PF01502"/>
    </source>
</evidence>
<dbReference type="Gene3D" id="3.10.20.810">
    <property type="entry name" value="Phosphoribosyl-AMP cyclohydrolase"/>
    <property type="match status" value="1"/>
</dbReference>
<dbReference type="GO" id="GO:0000287">
    <property type="term" value="F:magnesium ion binding"/>
    <property type="evidence" value="ECO:0007669"/>
    <property type="project" value="UniProtKB-UniRule"/>
</dbReference>
<dbReference type="InterPro" id="IPR038019">
    <property type="entry name" value="PRib_AMP_CycHydrolase_sf"/>
</dbReference>
<comment type="pathway">
    <text evidence="4">Amino-acid biosynthesis; L-histidine biosynthesis; L-histidine from 5-phospho-alpha-D-ribose 1-diphosphate: step 2/9.</text>
</comment>
<dbReference type="NCBIfam" id="NF000768">
    <property type="entry name" value="PRK00051.1"/>
    <property type="match status" value="1"/>
</dbReference>
<protein>
    <recommendedName>
        <fullName evidence="11">Phosphoribosyl-AMP cyclohydrolase</fullName>
        <shortName evidence="11">PRA-CH</shortName>
        <ecNumber evidence="11">3.5.4.19</ecNumber>
    </recommendedName>
</protein>
<dbReference type="STRING" id="1121455.SAMN02745728_00732"/>
<dbReference type="GO" id="GO:0008270">
    <property type="term" value="F:zinc ion binding"/>
    <property type="evidence" value="ECO:0007669"/>
    <property type="project" value="UniProtKB-UniRule"/>
</dbReference>
<comment type="cofactor">
    <cofactor evidence="11">
        <name>Zn(2+)</name>
        <dbReference type="ChEBI" id="CHEBI:29105"/>
    </cofactor>
    <text evidence="11">Binds 1 zinc ion per subunit.</text>
</comment>
<comment type="catalytic activity">
    <reaction evidence="1 11">
        <text>1-(5-phospho-beta-D-ribosyl)-5'-AMP + H2O = 1-(5-phospho-beta-D-ribosyl)-5-[(5-phospho-beta-D-ribosylamino)methylideneamino]imidazole-4-carboxamide</text>
        <dbReference type="Rhea" id="RHEA:20049"/>
        <dbReference type="ChEBI" id="CHEBI:15377"/>
        <dbReference type="ChEBI" id="CHEBI:58435"/>
        <dbReference type="ChEBI" id="CHEBI:59457"/>
        <dbReference type="EC" id="3.5.4.19"/>
    </reaction>
</comment>
<comment type="similarity">
    <text evidence="5">In the C-terminal section; belongs to the PRA-PH family.</text>
</comment>
<keyword evidence="7 11" id="KW-0963">Cytoplasm</keyword>
<evidence type="ECO:0000256" key="10">
    <source>
        <dbReference type="ARBA" id="ARBA00023102"/>
    </source>
</evidence>
<organism evidence="13 14">
    <name type="scientific">Desulfovibrio litoralis DSM 11393</name>
    <dbReference type="NCBI Taxonomy" id="1121455"/>
    <lineage>
        <taxon>Bacteria</taxon>
        <taxon>Pseudomonadati</taxon>
        <taxon>Thermodesulfobacteriota</taxon>
        <taxon>Desulfovibrionia</taxon>
        <taxon>Desulfovibrionales</taxon>
        <taxon>Desulfovibrionaceae</taxon>
        <taxon>Desulfovibrio</taxon>
    </lineage>
</organism>
<comment type="pathway">
    <text evidence="3 11">Amino-acid biosynthesis; L-histidine biosynthesis; L-histidine from 5-phospho-alpha-D-ribose 1-diphosphate: step 3/9.</text>
</comment>
<proteinExistence type="inferred from homology"/>
<sequence>MNDIKNTQSIFIEKNNSLSPNFSKSELLPVIAQCADSGVVLMLAYMNKDAWELSLKTGEAHYFSRSRNKIWHKGESSGHVQRIKNIRIDCDEDTILLLVEQKGGAACHVGYKSCFYRERAKNAETLICSELIFDPKEIYK</sequence>
<dbReference type="OrthoDB" id="9795769at2"/>
<dbReference type="UniPathway" id="UPA00031">
    <property type="reaction ID" value="UER00008"/>
</dbReference>
<evidence type="ECO:0000256" key="1">
    <source>
        <dbReference type="ARBA" id="ARBA00000024"/>
    </source>
</evidence>
<dbReference type="Pfam" id="PF01502">
    <property type="entry name" value="PRA-CH"/>
    <property type="match status" value="1"/>
</dbReference>
<dbReference type="GO" id="GO:0004635">
    <property type="term" value="F:phosphoribosyl-AMP cyclohydrolase activity"/>
    <property type="evidence" value="ECO:0007669"/>
    <property type="project" value="UniProtKB-UniRule"/>
</dbReference>
<feature type="binding site" evidence="11">
    <location>
        <position position="91"/>
    </location>
    <ligand>
        <name>Mg(2+)</name>
        <dbReference type="ChEBI" id="CHEBI:18420"/>
    </ligand>
</feature>
<comment type="subcellular location">
    <subcellularLocation>
        <location evidence="11">Cytoplasm</location>
    </subcellularLocation>
</comment>
<dbReference type="GO" id="GO:0000105">
    <property type="term" value="P:L-histidine biosynthetic process"/>
    <property type="evidence" value="ECO:0007669"/>
    <property type="project" value="UniProtKB-UniRule"/>
</dbReference>
<comment type="catalytic activity">
    <reaction evidence="2">
        <text>1-(5-phospho-beta-D-ribosyl)-ATP + H2O = 1-(5-phospho-beta-D-ribosyl)-5'-AMP + diphosphate + H(+)</text>
        <dbReference type="Rhea" id="RHEA:22828"/>
        <dbReference type="ChEBI" id="CHEBI:15377"/>
        <dbReference type="ChEBI" id="CHEBI:15378"/>
        <dbReference type="ChEBI" id="CHEBI:33019"/>
        <dbReference type="ChEBI" id="CHEBI:59457"/>
        <dbReference type="ChEBI" id="CHEBI:73183"/>
        <dbReference type="EC" id="3.6.1.31"/>
    </reaction>
</comment>
<dbReference type="HAMAP" id="MF_01021">
    <property type="entry name" value="HisI"/>
    <property type="match status" value="1"/>
</dbReference>
<dbReference type="InterPro" id="IPR002496">
    <property type="entry name" value="PRib_AMP_CycHydrolase_dom"/>
</dbReference>
<accession>A0A1M7SBX3</accession>
<keyword evidence="14" id="KW-1185">Reference proteome</keyword>
<keyword evidence="11" id="KW-0479">Metal-binding</keyword>
<comment type="subunit">
    <text evidence="11">Homodimer.</text>
</comment>
<evidence type="ECO:0000256" key="9">
    <source>
        <dbReference type="ARBA" id="ARBA00022801"/>
    </source>
</evidence>
<dbReference type="AlphaFoldDB" id="A0A1M7SBX3"/>
<feature type="binding site" evidence="11">
    <location>
        <position position="90"/>
    </location>
    <ligand>
        <name>Zn(2+)</name>
        <dbReference type="ChEBI" id="CHEBI:29105"/>
        <note>ligand shared between dimeric partners</note>
    </ligand>
</feature>
<keyword evidence="11" id="KW-0862">Zinc</keyword>
<gene>
    <name evidence="11" type="primary">hisI</name>
    <name evidence="13" type="ORF">SAMN02745728_00732</name>
</gene>